<dbReference type="SUPFAM" id="SSF53098">
    <property type="entry name" value="Ribonuclease H-like"/>
    <property type="match status" value="1"/>
</dbReference>
<reference evidence="5 6" key="1">
    <citation type="submission" date="2013-09" db="EMBL/GenBank/DDBJ databases">
        <title>Corchorus capsularis genome sequencing.</title>
        <authorList>
            <person name="Alam M."/>
            <person name="Haque M.S."/>
            <person name="Islam M.S."/>
            <person name="Emdad E.M."/>
            <person name="Islam M.M."/>
            <person name="Ahmed B."/>
            <person name="Halim A."/>
            <person name="Hossen Q.M.M."/>
            <person name="Hossain M.Z."/>
            <person name="Ahmed R."/>
            <person name="Khan M.M."/>
            <person name="Islam R."/>
            <person name="Rashid M.M."/>
            <person name="Khan S.A."/>
            <person name="Rahman M.S."/>
            <person name="Alam M."/>
        </authorList>
    </citation>
    <scope>NUCLEOTIDE SEQUENCE [LARGE SCALE GENOMIC DNA]</scope>
    <source>
        <strain evidence="6">cv. CVL-1</strain>
        <tissue evidence="5">Whole seedling</tissue>
    </source>
</reference>
<dbReference type="InterPro" id="IPR017956">
    <property type="entry name" value="AT_hook_DNA-bd_motif"/>
</dbReference>
<dbReference type="InterPro" id="IPR001584">
    <property type="entry name" value="Integrase_cat-core"/>
</dbReference>
<keyword evidence="1" id="KW-0479">Metal-binding</keyword>
<evidence type="ECO:0000256" key="2">
    <source>
        <dbReference type="ARBA" id="ARBA00022801"/>
    </source>
</evidence>
<keyword evidence="6" id="KW-1185">Reference proteome</keyword>
<dbReference type="GO" id="GO:0015074">
    <property type="term" value="P:DNA integration"/>
    <property type="evidence" value="ECO:0007669"/>
    <property type="project" value="InterPro"/>
</dbReference>
<dbReference type="InterPro" id="IPR013103">
    <property type="entry name" value="RVT_2"/>
</dbReference>
<gene>
    <name evidence="5" type="ORF">CCACVL1_03008</name>
</gene>
<dbReference type="OrthoDB" id="998385at2759"/>
<feature type="compositionally biased region" description="Acidic residues" evidence="3">
    <location>
        <begin position="90"/>
        <end position="121"/>
    </location>
</feature>
<name>A0A1R3K3V9_COCAP</name>
<accession>A0A1R3K3V9</accession>
<dbReference type="GO" id="GO:0003677">
    <property type="term" value="F:DNA binding"/>
    <property type="evidence" value="ECO:0007669"/>
    <property type="project" value="InterPro"/>
</dbReference>
<dbReference type="Gramene" id="OMP01767">
    <property type="protein sequence ID" value="OMP01767"/>
    <property type="gene ID" value="CCACVL1_03008"/>
</dbReference>
<dbReference type="InterPro" id="IPR039537">
    <property type="entry name" value="Retrotran_Ty1/copia-like"/>
</dbReference>
<dbReference type="SMART" id="SM00384">
    <property type="entry name" value="AT_hook"/>
    <property type="match status" value="3"/>
</dbReference>
<organism evidence="5 6">
    <name type="scientific">Corchorus capsularis</name>
    <name type="common">Jute</name>
    <dbReference type="NCBI Taxonomy" id="210143"/>
    <lineage>
        <taxon>Eukaryota</taxon>
        <taxon>Viridiplantae</taxon>
        <taxon>Streptophyta</taxon>
        <taxon>Embryophyta</taxon>
        <taxon>Tracheophyta</taxon>
        <taxon>Spermatophyta</taxon>
        <taxon>Magnoliopsida</taxon>
        <taxon>eudicotyledons</taxon>
        <taxon>Gunneridae</taxon>
        <taxon>Pentapetalae</taxon>
        <taxon>rosids</taxon>
        <taxon>malvids</taxon>
        <taxon>Malvales</taxon>
        <taxon>Malvaceae</taxon>
        <taxon>Grewioideae</taxon>
        <taxon>Apeibeae</taxon>
        <taxon>Corchorus</taxon>
    </lineage>
</organism>
<dbReference type="PRINTS" id="PR00929">
    <property type="entry name" value="ATHOOK"/>
</dbReference>
<dbReference type="GO" id="GO:0016787">
    <property type="term" value="F:hydrolase activity"/>
    <property type="evidence" value="ECO:0007669"/>
    <property type="project" value="UniProtKB-KW"/>
</dbReference>
<dbReference type="SUPFAM" id="SSF56672">
    <property type="entry name" value="DNA/RNA polymerases"/>
    <property type="match status" value="1"/>
</dbReference>
<dbReference type="AlphaFoldDB" id="A0A1R3K3V9"/>
<evidence type="ECO:0000256" key="1">
    <source>
        <dbReference type="ARBA" id="ARBA00022723"/>
    </source>
</evidence>
<evidence type="ECO:0000313" key="6">
    <source>
        <dbReference type="Proteomes" id="UP000188268"/>
    </source>
</evidence>
<dbReference type="InterPro" id="IPR012337">
    <property type="entry name" value="RNaseH-like_sf"/>
</dbReference>
<feature type="region of interest" description="Disordered" evidence="3">
    <location>
        <begin position="85"/>
        <end position="121"/>
    </location>
</feature>
<dbReference type="EMBL" id="AWWV01006354">
    <property type="protein sequence ID" value="OMP01767.1"/>
    <property type="molecule type" value="Genomic_DNA"/>
</dbReference>
<dbReference type="Gene3D" id="3.30.420.10">
    <property type="entry name" value="Ribonuclease H-like superfamily/Ribonuclease H"/>
    <property type="match status" value="1"/>
</dbReference>
<dbReference type="PANTHER" id="PTHR42648:SF26">
    <property type="entry name" value="INTEGRASE CATALYTIC DOMAIN-CONTAINING PROTEIN"/>
    <property type="match status" value="1"/>
</dbReference>
<proteinExistence type="predicted"/>
<dbReference type="Pfam" id="PF07727">
    <property type="entry name" value="RVT_2"/>
    <property type="match status" value="1"/>
</dbReference>
<dbReference type="Proteomes" id="UP000188268">
    <property type="component" value="Unassembled WGS sequence"/>
</dbReference>
<sequence>MAPKLNDKYTEGDDGASFYMVIYALGKFVRDPNVRDITIYVEHDIDFTGLIDEVPLLNDGLGCCESIVGSVGASGVGPEVETVDLTESGNEADEDSEDNEESDNMLDDDEKSDDVEDDSSDEDLEVFLARTKAFTEENKGLSKVENKRLANFVLNQLNIRVNIRKCKRARKKIIAANFKEEFAEMWDYAEELISKNPGSTIKGLKVAIREEMPHAEHRNCARHVFSNWSGKRLEKTLHFDLWNIVRATTQRKWDDKVAALNKNNENSAKELMHKDRQPKQWTRAFFGEICKSDMVDNNACLGKFQGYLVVMHVVLFGVVGGNPHDFLHHYYSPETYAKAYNCEHGHNRAKCPNKDKATVGAVSREPSIPKGRGRPPKDKGKAAGDNGQPSLPKKRGRPPKNPGNGGNQFLNGEPTTKRKGRPLKDTTTTRLGKTSSKGYGNYMNEKTGQSQFCLFNPEAFRTQGCSSTSRGTGSSKTYIVSMYSDGGGEYEKLKQFFQTHGISHLQTPPHTPEHNGISERRHRHVVETGLALLSQAKLAFTFWNFAFKIATYLMNPMPTPILDEISLPSSSLESSSLQQSSPNTVSVSEVPLISLPSKALKDEKWCDAMSEEINALLRNGTWQLVPKSDSQNLSNLDPSLFFYYKDDVTVYFLVYVDDIIITGSDLQFVKKFVSDLSTQFSLKELLPLHYFLGIKTMSVKDGLFLSQRKYIVDLLQSTNMIDSKAVTTPMATTTSLTIDDSESLSDPTEYRSIIGALQHLIYRLHSPSILAYTDADWAGDKWDRKSVSSSLIYFAGNLVS</sequence>
<evidence type="ECO:0000313" key="5">
    <source>
        <dbReference type="EMBL" id="OMP01767.1"/>
    </source>
</evidence>
<keyword evidence="2" id="KW-0378">Hydrolase</keyword>
<evidence type="ECO:0000256" key="3">
    <source>
        <dbReference type="SAM" id="MobiDB-lite"/>
    </source>
</evidence>
<dbReference type="GO" id="GO:0046872">
    <property type="term" value="F:metal ion binding"/>
    <property type="evidence" value="ECO:0007669"/>
    <property type="project" value="UniProtKB-KW"/>
</dbReference>
<dbReference type="InterPro" id="IPR036397">
    <property type="entry name" value="RNaseH_sf"/>
</dbReference>
<comment type="caution">
    <text evidence="5">The sequence shown here is derived from an EMBL/GenBank/DDBJ whole genome shotgun (WGS) entry which is preliminary data.</text>
</comment>
<feature type="region of interest" description="Disordered" evidence="3">
    <location>
        <begin position="350"/>
        <end position="443"/>
    </location>
</feature>
<dbReference type="PANTHER" id="PTHR42648">
    <property type="entry name" value="TRANSPOSASE, PUTATIVE-RELATED"/>
    <property type="match status" value="1"/>
</dbReference>
<dbReference type="InterPro" id="IPR043502">
    <property type="entry name" value="DNA/RNA_pol_sf"/>
</dbReference>
<evidence type="ECO:0000259" key="4">
    <source>
        <dbReference type="PROSITE" id="PS50994"/>
    </source>
</evidence>
<protein>
    <submittedName>
        <fullName evidence="5">Integrase, catalytic core</fullName>
    </submittedName>
</protein>
<feature type="compositionally biased region" description="Polar residues" evidence="3">
    <location>
        <begin position="425"/>
        <end position="443"/>
    </location>
</feature>
<dbReference type="PROSITE" id="PS50994">
    <property type="entry name" value="INTEGRASE"/>
    <property type="match status" value="1"/>
</dbReference>
<feature type="domain" description="Integrase catalytic" evidence="4">
    <location>
        <begin position="481"/>
        <end position="576"/>
    </location>
</feature>